<gene>
    <name evidence="1" type="ORF">LshimejAT787_1203070</name>
</gene>
<protein>
    <recommendedName>
        <fullName evidence="3">Protein kinase domain-containing protein</fullName>
    </recommendedName>
</protein>
<comment type="caution">
    <text evidence="1">The sequence shown here is derived from an EMBL/GenBank/DDBJ whole genome shotgun (WGS) entry which is preliminary data.</text>
</comment>
<organism evidence="1 2">
    <name type="scientific">Lyophyllum shimeji</name>
    <name type="common">Hon-shimeji</name>
    <name type="synonym">Tricholoma shimeji</name>
    <dbReference type="NCBI Taxonomy" id="47721"/>
    <lineage>
        <taxon>Eukaryota</taxon>
        <taxon>Fungi</taxon>
        <taxon>Dikarya</taxon>
        <taxon>Basidiomycota</taxon>
        <taxon>Agaricomycotina</taxon>
        <taxon>Agaricomycetes</taxon>
        <taxon>Agaricomycetidae</taxon>
        <taxon>Agaricales</taxon>
        <taxon>Tricholomatineae</taxon>
        <taxon>Lyophyllaceae</taxon>
        <taxon>Lyophyllum</taxon>
    </lineage>
</organism>
<dbReference type="SUPFAM" id="SSF56112">
    <property type="entry name" value="Protein kinase-like (PK-like)"/>
    <property type="match status" value="1"/>
</dbReference>
<dbReference type="OrthoDB" id="346907at2759"/>
<dbReference type="Gene3D" id="1.10.510.10">
    <property type="entry name" value="Transferase(Phosphotransferase) domain 1"/>
    <property type="match status" value="1"/>
</dbReference>
<dbReference type="Proteomes" id="UP001063166">
    <property type="component" value="Unassembled WGS sequence"/>
</dbReference>
<sequence length="136" mass="14877">MMQTSTAQGTPDLSDCLSAARGGASSERVAIKVLRGGITSKPAGKDKLKKAVERHSAIWVLFQHENIPRFYGVAYKGFTPASDVFAFAMTTIEIFNGAPPFIDMKNDSSVIFASFLQYWRQATQDPPLHRGSTHSP</sequence>
<accession>A0A9P3PWG5</accession>
<dbReference type="AlphaFoldDB" id="A0A9P3PWG5"/>
<reference evidence="1" key="1">
    <citation type="submission" date="2022-07" db="EMBL/GenBank/DDBJ databases">
        <title>The genome of Lyophyllum shimeji provides insight into the initial evolution of ectomycorrhizal fungal genome.</title>
        <authorList>
            <person name="Kobayashi Y."/>
            <person name="Shibata T."/>
            <person name="Hirakawa H."/>
            <person name="Shigenobu S."/>
            <person name="Nishiyama T."/>
            <person name="Yamada A."/>
            <person name="Hasebe M."/>
            <person name="Kawaguchi M."/>
        </authorList>
    </citation>
    <scope>NUCLEOTIDE SEQUENCE</scope>
    <source>
        <strain evidence="1">AT787</strain>
    </source>
</reference>
<evidence type="ECO:0008006" key="3">
    <source>
        <dbReference type="Google" id="ProtNLM"/>
    </source>
</evidence>
<proteinExistence type="predicted"/>
<keyword evidence="2" id="KW-1185">Reference proteome</keyword>
<name>A0A9P3PWG5_LYOSH</name>
<dbReference type="InterPro" id="IPR011009">
    <property type="entry name" value="Kinase-like_dom_sf"/>
</dbReference>
<dbReference type="EMBL" id="BRPK01000012">
    <property type="protein sequence ID" value="GLB42858.1"/>
    <property type="molecule type" value="Genomic_DNA"/>
</dbReference>
<evidence type="ECO:0000313" key="1">
    <source>
        <dbReference type="EMBL" id="GLB42858.1"/>
    </source>
</evidence>
<evidence type="ECO:0000313" key="2">
    <source>
        <dbReference type="Proteomes" id="UP001063166"/>
    </source>
</evidence>